<gene>
    <name evidence="5" type="ORF">SAMN06297251_11853</name>
</gene>
<dbReference type="STRING" id="937218.SAMN06297251_11853"/>
<dbReference type="EMBL" id="FWXR01000018">
    <property type="protein sequence ID" value="SMD01603.1"/>
    <property type="molecule type" value="Genomic_DNA"/>
</dbReference>
<dbReference type="InterPro" id="IPR000835">
    <property type="entry name" value="HTH_MarR-typ"/>
</dbReference>
<dbReference type="CDD" id="cd00090">
    <property type="entry name" value="HTH_ARSR"/>
    <property type="match status" value="1"/>
</dbReference>
<dbReference type="SMART" id="SM00347">
    <property type="entry name" value="HTH_MARR"/>
    <property type="match status" value="1"/>
</dbReference>
<feature type="domain" description="HTH marR-type" evidence="4">
    <location>
        <begin position="6"/>
        <end position="138"/>
    </location>
</feature>
<sequence>MDLSAKQHLVIRLFDAARMMRQGFEHVHRDQKLSWPQIRIIARLLAAEGIGQSELGALLEMEPMTISRQVDRLVDAGLVERRTEAGDRRVRRLFLTERSHAMRDWIRERSELVLDLAFDGLSEREKASLAKTLDLINGNLQRSSTRFEVQETLSPATARTASSR</sequence>
<dbReference type="PROSITE" id="PS01117">
    <property type="entry name" value="HTH_MARR_1"/>
    <property type="match status" value="1"/>
</dbReference>
<name>A0A1W2DVZ3_9HYPH</name>
<dbReference type="PANTHER" id="PTHR42756">
    <property type="entry name" value="TRANSCRIPTIONAL REGULATOR, MARR"/>
    <property type="match status" value="1"/>
</dbReference>
<dbReference type="PROSITE" id="PS50995">
    <property type="entry name" value="HTH_MARR_2"/>
    <property type="match status" value="1"/>
</dbReference>
<dbReference type="OrthoDB" id="582199at2"/>
<dbReference type="Proteomes" id="UP000192656">
    <property type="component" value="Unassembled WGS sequence"/>
</dbReference>
<dbReference type="GO" id="GO:0003677">
    <property type="term" value="F:DNA binding"/>
    <property type="evidence" value="ECO:0007669"/>
    <property type="project" value="UniProtKB-KW"/>
</dbReference>
<evidence type="ECO:0000313" key="6">
    <source>
        <dbReference type="Proteomes" id="UP000192656"/>
    </source>
</evidence>
<dbReference type="GO" id="GO:0003700">
    <property type="term" value="F:DNA-binding transcription factor activity"/>
    <property type="evidence" value="ECO:0007669"/>
    <property type="project" value="InterPro"/>
</dbReference>
<dbReference type="InterPro" id="IPR036388">
    <property type="entry name" value="WH-like_DNA-bd_sf"/>
</dbReference>
<protein>
    <submittedName>
        <fullName evidence="5">DNA-binding transcriptional regulator, MarR family</fullName>
    </submittedName>
</protein>
<dbReference type="InterPro" id="IPR023187">
    <property type="entry name" value="Tscrpt_reg_MarR-type_CS"/>
</dbReference>
<dbReference type="Pfam" id="PF01047">
    <property type="entry name" value="MarR"/>
    <property type="match status" value="1"/>
</dbReference>
<evidence type="ECO:0000256" key="2">
    <source>
        <dbReference type="ARBA" id="ARBA00023125"/>
    </source>
</evidence>
<reference evidence="5 6" key="1">
    <citation type="submission" date="2017-04" db="EMBL/GenBank/DDBJ databases">
        <authorList>
            <person name="Afonso C.L."/>
            <person name="Miller P.J."/>
            <person name="Scott M.A."/>
            <person name="Spackman E."/>
            <person name="Goraichik I."/>
            <person name="Dimitrov K.M."/>
            <person name="Suarez D.L."/>
            <person name="Swayne D.E."/>
        </authorList>
    </citation>
    <scope>NUCLEOTIDE SEQUENCE [LARGE SCALE GENOMIC DNA]</scope>
    <source>
        <strain evidence="5 6">CGMCC 1.10972</strain>
    </source>
</reference>
<dbReference type="Gene3D" id="1.10.10.10">
    <property type="entry name" value="Winged helix-like DNA-binding domain superfamily/Winged helix DNA-binding domain"/>
    <property type="match status" value="1"/>
</dbReference>
<organism evidence="5 6">
    <name type="scientific">Fulvimarina manganoxydans</name>
    <dbReference type="NCBI Taxonomy" id="937218"/>
    <lineage>
        <taxon>Bacteria</taxon>
        <taxon>Pseudomonadati</taxon>
        <taxon>Pseudomonadota</taxon>
        <taxon>Alphaproteobacteria</taxon>
        <taxon>Hyphomicrobiales</taxon>
        <taxon>Aurantimonadaceae</taxon>
        <taxon>Fulvimarina</taxon>
    </lineage>
</organism>
<dbReference type="SUPFAM" id="SSF46785">
    <property type="entry name" value="Winged helix' DNA-binding domain"/>
    <property type="match status" value="1"/>
</dbReference>
<keyword evidence="2 5" id="KW-0238">DNA-binding</keyword>
<keyword evidence="3" id="KW-0804">Transcription</keyword>
<evidence type="ECO:0000256" key="1">
    <source>
        <dbReference type="ARBA" id="ARBA00023015"/>
    </source>
</evidence>
<dbReference type="PRINTS" id="PR00598">
    <property type="entry name" value="HTHMARR"/>
</dbReference>
<dbReference type="InterPro" id="IPR011991">
    <property type="entry name" value="ArsR-like_HTH"/>
</dbReference>
<accession>A0A1W2DVZ3</accession>
<keyword evidence="6" id="KW-1185">Reference proteome</keyword>
<evidence type="ECO:0000313" key="5">
    <source>
        <dbReference type="EMBL" id="SMD01603.1"/>
    </source>
</evidence>
<evidence type="ECO:0000259" key="4">
    <source>
        <dbReference type="PROSITE" id="PS50995"/>
    </source>
</evidence>
<keyword evidence="1" id="KW-0805">Transcription regulation</keyword>
<evidence type="ECO:0000256" key="3">
    <source>
        <dbReference type="ARBA" id="ARBA00023163"/>
    </source>
</evidence>
<proteinExistence type="predicted"/>
<dbReference type="PANTHER" id="PTHR42756:SF1">
    <property type="entry name" value="TRANSCRIPTIONAL REPRESSOR OF EMRAB OPERON"/>
    <property type="match status" value="1"/>
</dbReference>
<dbReference type="InterPro" id="IPR036390">
    <property type="entry name" value="WH_DNA-bd_sf"/>
</dbReference>
<dbReference type="AlphaFoldDB" id="A0A1W2DVZ3"/>
<dbReference type="RefSeq" id="WP_084411700.1">
    <property type="nucleotide sequence ID" value="NZ_FWXR01000018.1"/>
</dbReference>